<gene>
    <name evidence="3" type="ORF">GCM10023332_18310</name>
</gene>
<feature type="domain" description="NGO1945-like C-terminal" evidence="2">
    <location>
        <begin position="162"/>
        <end position="257"/>
    </location>
</feature>
<dbReference type="InterPro" id="IPR044922">
    <property type="entry name" value="DUF2063_N_sf"/>
</dbReference>
<sequence length="272" mass="30210">MPPDATPPHSPAEALRQQQDALAAYIRDPTGHPPPPGIEERRLKIYRELFFNNVSGMLAGNFPVVRRILGDDAWQALVRGFFRDHDSRTPLFTELAREFLRYLQAPGLDDGKPWLRELAHYEWIELALQISEASDAQLAHDALRDPGSNPELSLLSERPALSPLAWPLAYAWPVHMLGPGHLPEDAPTVPTFLLVHRQASGKVAFHELSPLTFRLLQRLDEAPELSGREHLVALAGEAGRPDVDAFIAEGAAMLLHWWEAGVVLGVHRDGDG</sequence>
<dbReference type="EMBL" id="BAABJY010000002">
    <property type="protein sequence ID" value="GAA4866442.1"/>
    <property type="molecule type" value="Genomic_DNA"/>
</dbReference>
<dbReference type="Gene3D" id="3.90.930.50">
    <property type="match status" value="1"/>
</dbReference>
<dbReference type="InterPro" id="IPR054098">
    <property type="entry name" value="NGO1945-like_C"/>
</dbReference>
<dbReference type="RefSeq" id="WP_345295188.1">
    <property type="nucleotide sequence ID" value="NZ_BAABJY010000002.1"/>
</dbReference>
<accession>A0ABP9E185</accession>
<organism evidence="3 4">
    <name type="scientific">Luteimonas vadosa</name>
    <dbReference type="NCBI Taxonomy" id="1165507"/>
    <lineage>
        <taxon>Bacteria</taxon>
        <taxon>Pseudomonadati</taxon>
        <taxon>Pseudomonadota</taxon>
        <taxon>Gammaproteobacteria</taxon>
        <taxon>Lysobacterales</taxon>
        <taxon>Lysobacteraceae</taxon>
        <taxon>Luteimonas</taxon>
    </lineage>
</organism>
<name>A0ABP9E185_9GAMM</name>
<evidence type="ECO:0000313" key="3">
    <source>
        <dbReference type="EMBL" id="GAA4866442.1"/>
    </source>
</evidence>
<protein>
    <submittedName>
        <fullName evidence="3">DUF2063 domain-containing protein</fullName>
    </submittedName>
</protein>
<dbReference type="Gene3D" id="1.10.150.690">
    <property type="entry name" value="DUF2063"/>
    <property type="match status" value="1"/>
</dbReference>
<keyword evidence="4" id="KW-1185">Reference proteome</keyword>
<evidence type="ECO:0000313" key="4">
    <source>
        <dbReference type="Proteomes" id="UP001501323"/>
    </source>
</evidence>
<dbReference type="Pfam" id="PF22106">
    <property type="entry name" value="NGO1945_C"/>
    <property type="match status" value="1"/>
</dbReference>
<dbReference type="Pfam" id="PF09836">
    <property type="entry name" value="DUF2063"/>
    <property type="match status" value="1"/>
</dbReference>
<feature type="domain" description="Putative DNA-binding" evidence="1">
    <location>
        <begin position="17"/>
        <end position="103"/>
    </location>
</feature>
<evidence type="ECO:0000259" key="2">
    <source>
        <dbReference type="Pfam" id="PF22106"/>
    </source>
</evidence>
<reference evidence="4" key="1">
    <citation type="journal article" date="2019" name="Int. J. Syst. Evol. Microbiol.">
        <title>The Global Catalogue of Microorganisms (GCM) 10K type strain sequencing project: providing services to taxonomists for standard genome sequencing and annotation.</title>
        <authorList>
            <consortium name="The Broad Institute Genomics Platform"/>
            <consortium name="The Broad Institute Genome Sequencing Center for Infectious Disease"/>
            <person name="Wu L."/>
            <person name="Ma J."/>
        </authorList>
    </citation>
    <scope>NUCLEOTIDE SEQUENCE [LARGE SCALE GENOMIC DNA]</scope>
    <source>
        <strain evidence="4">JCM 18392</strain>
    </source>
</reference>
<dbReference type="InterPro" id="IPR018640">
    <property type="entry name" value="DUF2063"/>
</dbReference>
<evidence type="ECO:0000259" key="1">
    <source>
        <dbReference type="Pfam" id="PF09836"/>
    </source>
</evidence>
<comment type="caution">
    <text evidence="3">The sequence shown here is derived from an EMBL/GenBank/DDBJ whole genome shotgun (WGS) entry which is preliminary data.</text>
</comment>
<proteinExistence type="predicted"/>
<dbReference type="Proteomes" id="UP001501323">
    <property type="component" value="Unassembled WGS sequence"/>
</dbReference>